<dbReference type="Pfam" id="PF00829">
    <property type="entry name" value="Ribosomal_L21p"/>
    <property type="match status" value="1"/>
</dbReference>
<dbReference type="Proteomes" id="UP000199708">
    <property type="component" value="Unassembled WGS sequence"/>
</dbReference>
<gene>
    <name evidence="6" type="primary">rplU</name>
    <name evidence="8" type="ORF">SAMN05421791_10763</name>
</gene>
<dbReference type="PANTHER" id="PTHR21349:SF0">
    <property type="entry name" value="LARGE RIBOSOMAL SUBUNIT PROTEIN BL21M"/>
    <property type="match status" value="1"/>
</dbReference>
<comment type="function">
    <text evidence="6 7">This protein binds to 23S rRNA in the presence of protein L20.</text>
</comment>
<comment type="subunit">
    <text evidence="6">Part of the 50S ribosomal subunit. Contacts protein L20.</text>
</comment>
<dbReference type="PANTHER" id="PTHR21349">
    <property type="entry name" value="50S RIBOSOMAL PROTEIN L21"/>
    <property type="match status" value="1"/>
</dbReference>
<reference evidence="8 9" key="1">
    <citation type="submission" date="2016-10" db="EMBL/GenBank/DDBJ databases">
        <authorList>
            <person name="de Groot N.N."/>
        </authorList>
    </citation>
    <scope>NUCLEOTIDE SEQUENCE [LARGE SCALE GENOMIC DNA]</scope>
    <source>
        <strain evidence="8 9">ATCC BAA-466</strain>
    </source>
</reference>
<evidence type="ECO:0000256" key="2">
    <source>
        <dbReference type="ARBA" id="ARBA00022730"/>
    </source>
</evidence>
<dbReference type="PROSITE" id="PS01169">
    <property type="entry name" value="RIBOSOMAL_L21"/>
    <property type="match status" value="1"/>
</dbReference>
<dbReference type="GO" id="GO:1990904">
    <property type="term" value="C:ribonucleoprotein complex"/>
    <property type="evidence" value="ECO:0007669"/>
    <property type="project" value="UniProtKB-KW"/>
</dbReference>
<keyword evidence="4 6" id="KW-0689">Ribosomal protein</keyword>
<dbReference type="InterPro" id="IPR001787">
    <property type="entry name" value="Ribosomal_bL21"/>
</dbReference>
<proteinExistence type="inferred from homology"/>
<evidence type="ECO:0000256" key="7">
    <source>
        <dbReference type="RuleBase" id="RU000562"/>
    </source>
</evidence>
<dbReference type="InterPro" id="IPR018258">
    <property type="entry name" value="Ribosomal_bL21_CS"/>
</dbReference>
<protein>
    <recommendedName>
        <fullName evidence="6">Large ribosomal subunit protein bL21</fullName>
    </recommendedName>
</protein>
<evidence type="ECO:0000256" key="6">
    <source>
        <dbReference type="HAMAP-Rule" id="MF_01363"/>
    </source>
</evidence>
<dbReference type="GO" id="GO:0005737">
    <property type="term" value="C:cytoplasm"/>
    <property type="evidence" value="ECO:0007669"/>
    <property type="project" value="UniProtKB-ARBA"/>
</dbReference>
<dbReference type="GO" id="GO:0006412">
    <property type="term" value="P:translation"/>
    <property type="evidence" value="ECO:0007669"/>
    <property type="project" value="UniProtKB-UniRule"/>
</dbReference>
<evidence type="ECO:0000313" key="9">
    <source>
        <dbReference type="Proteomes" id="UP000199708"/>
    </source>
</evidence>
<comment type="similarity">
    <text evidence="1 6 7">Belongs to the bacterial ribosomal protein bL21 family.</text>
</comment>
<evidence type="ECO:0000256" key="4">
    <source>
        <dbReference type="ARBA" id="ARBA00022980"/>
    </source>
</evidence>
<dbReference type="GO" id="GO:0003735">
    <property type="term" value="F:structural constituent of ribosome"/>
    <property type="evidence" value="ECO:0007669"/>
    <property type="project" value="InterPro"/>
</dbReference>
<dbReference type="SUPFAM" id="SSF141091">
    <property type="entry name" value="L21p-like"/>
    <property type="match status" value="1"/>
</dbReference>
<evidence type="ECO:0000256" key="5">
    <source>
        <dbReference type="ARBA" id="ARBA00023274"/>
    </source>
</evidence>
<name>A0A1G7TVY0_9LACT</name>
<dbReference type="RefSeq" id="WP_090290148.1">
    <property type="nucleotide sequence ID" value="NZ_FNCK01000007.1"/>
</dbReference>
<sequence length="103" mass="11345">MYAIIKTGGKQIKVEEGQTIFVEKLDVAVGDKVTFDEVVLVGGEGETKVGSPLVAGASVEATVEKQGREKKVVTFKYLRRKDSHRKQGHRQPYTKLTVNTIKA</sequence>
<evidence type="ECO:0000256" key="3">
    <source>
        <dbReference type="ARBA" id="ARBA00022884"/>
    </source>
</evidence>
<dbReference type="NCBIfam" id="TIGR00061">
    <property type="entry name" value="L21"/>
    <property type="match status" value="1"/>
</dbReference>
<keyword evidence="5 6" id="KW-0687">Ribonucleoprotein</keyword>
<dbReference type="GO" id="GO:0005840">
    <property type="term" value="C:ribosome"/>
    <property type="evidence" value="ECO:0007669"/>
    <property type="project" value="UniProtKB-KW"/>
</dbReference>
<dbReference type="EMBL" id="FNCK01000007">
    <property type="protein sequence ID" value="SDG39466.1"/>
    <property type="molecule type" value="Genomic_DNA"/>
</dbReference>
<evidence type="ECO:0000256" key="1">
    <source>
        <dbReference type="ARBA" id="ARBA00008563"/>
    </source>
</evidence>
<dbReference type="InterPro" id="IPR028909">
    <property type="entry name" value="bL21-like"/>
</dbReference>
<dbReference type="HAMAP" id="MF_01363">
    <property type="entry name" value="Ribosomal_bL21"/>
    <property type="match status" value="1"/>
</dbReference>
<dbReference type="GO" id="GO:0019843">
    <property type="term" value="F:rRNA binding"/>
    <property type="evidence" value="ECO:0007669"/>
    <property type="project" value="UniProtKB-UniRule"/>
</dbReference>
<accession>A0A1G7TVY0</accession>
<keyword evidence="2 6" id="KW-0699">rRNA-binding</keyword>
<evidence type="ECO:0000313" key="8">
    <source>
        <dbReference type="EMBL" id="SDG39466.1"/>
    </source>
</evidence>
<keyword evidence="3 6" id="KW-0694">RNA-binding</keyword>
<keyword evidence="9" id="KW-1185">Reference proteome</keyword>
<organism evidence="8 9">
    <name type="scientific">Facklamia miroungae</name>
    <dbReference type="NCBI Taxonomy" id="120956"/>
    <lineage>
        <taxon>Bacteria</taxon>
        <taxon>Bacillati</taxon>
        <taxon>Bacillota</taxon>
        <taxon>Bacilli</taxon>
        <taxon>Lactobacillales</taxon>
        <taxon>Aerococcaceae</taxon>
        <taxon>Facklamia</taxon>
    </lineage>
</organism>
<dbReference type="OrthoDB" id="9813334at2"/>
<dbReference type="InterPro" id="IPR036164">
    <property type="entry name" value="bL21-like_sf"/>
</dbReference>
<dbReference type="AlphaFoldDB" id="A0A1G7TVY0"/>
<dbReference type="STRING" id="120956.SAMN05421791_10763"/>